<evidence type="ECO:0000313" key="2">
    <source>
        <dbReference type="Proteomes" id="UP000216133"/>
    </source>
</evidence>
<reference evidence="1 2" key="1">
    <citation type="submission" date="2017-07" db="EMBL/GenBank/DDBJ databases">
        <title>Isolation and whole genome analysis of endospore-forming bacteria from heroin.</title>
        <authorList>
            <person name="Kalinowski J."/>
            <person name="Ahrens B."/>
            <person name="Al-Dilaimi A."/>
            <person name="Winkler A."/>
            <person name="Wibberg D."/>
            <person name="Schleenbecker U."/>
            <person name="Ruckert C."/>
            <person name="Wolfel R."/>
            <person name="Grass G."/>
        </authorList>
    </citation>
    <scope>NUCLEOTIDE SEQUENCE [LARGE SCALE GENOMIC DNA]</scope>
    <source>
        <strain evidence="1 2">7523-2</strain>
    </source>
</reference>
<evidence type="ECO:0000313" key="1">
    <source>
        <dbReference type="EMBL" id="PAF11796.1"/>
    </source>
</evidence>
<dbReference type="Proteomes" id="UP000216133">
    <property type="component" value="Unassembled WGS sequence"/>
</dbReference>
<name>A0A268QW97_SHOCL</name>
<dbReference type="EMBL" id="NPBS01000754">
    <property type="protein sequence ID" value="PAF11796.1"/>
    <property type="molecule type" value="Genomic_DNA"/>
</dbReference>
<feature type="non-terminal residue" evidence="1">
    <location>
        <position position="75"/>
    </location>
</feature>
<gene>
    <name evidence="1" type="ORF">CHH61_25375</name>
</gene>
<accession>A0A268QW97</accession>
<proteinExistence type="predicted"/>
<organism evidence="1 2">
    <name type="scientific">Shouchella clausii</name>
    <name type="common">Alkalihalobacillus clausii</name>
    <dbReference type="NCBI Taxonomy" id="79880"/>
    <lineage>
        <taxon>Bacteria</taxon>
        <taxon>Bacillati</taxon>
        <taxon>Bacillota</taxon>
        <taxon>Bacilli</taxon>
        <taxon>Bacillales</taxon>
        <taxon>Bacillaceae</taxon>
        <taxon>Shouchella</taxon>
    </lineage>
</organism>
<comment type="caution">
    <text evidence="1">The sequence shown here is derived from an EMBL/GenBank/DDBJ whole genome shotgun (WGS) entry which is preliminary data.</text>
</comment>
<dbReference type="AlphaFoldDB" id="A0A268QW97"/>
<sequence>MYSKDINGDGVTDVGGMYIPKGWEDAEFSQIPFIEFYSTYSIDGASEKVEERFTDRVRRFYIEIPSTWHGNVTIK</sequence>
<protein>
    <submittedName>
        <fullName evidence="1">Uncharacterized protein</fullName>
    </submittedName>
</protein>